<keyword evidence="3" id="KW-1185">Reference proteome</keyword>
<evidence type="ECO:0000313" key="2">
    <source>
        <dbReference type="EMBL" id="TKA33797.1"/>
    </source>
</evidence>
<evidence type="ECO:0000313" key="3">
    <source>
        <dbReference type="Proteomes" id="UP000308549"/>
    </source>
</evidence>
<organism evidence="2 3">
    <name type="scientific">Salinomyces thailandicus</name>
    <dbReference type="NCBI Taxonomy" id="706561"/>
    <lineage>
        <taxon>Eukaryota</taxon>
        <taxon>Fungi</taxon>
        <taxon>Dikarya</taxon>
        <taxon>Ascomycota</taxon>
        <taxon>Pezizomycotina</taxon>
        <taxon>Dothideomycetes</taxon>
        <taxon>Dothideomycetidae</taxon>
        <taxon>Mycosphaerellales</taxon>
        <taxon>Teratosphaeriaceae</taxon>
        <taxon>Salinomyces</taxon>
    </lineage>
</organism>
<evidence type="ECO:0000256" key="1">
    <source>
        <dbReference type="SAM" id="MobiDB-lite"/>
    </source>
</evidence>
<protein>
    <submittedName>
        <fullName evidence="2">Uncharacterized protein</fullName>
    </submittedName>
</protein>
<proteinExistence type="predicted"/>
<gene>
    <name evidence="2" type="ORF">B0A50_00633</name>
</gene>
<feature type="region of interest" description="Disordered" evidence="1">
    <location>
        <begin position="1"/>
        <end position="77"/>
    </location>
</feature>
<dbReference type="Proteomes" id="UP000308549">
    <property type="component" value="Unassembled WGS sequence"/>
</dbReference>
<dbReference type="AlphaFoldDB" id="A0A4U0UET7"/>
<name>A0A4U0UET7_9PEZI</name>
<sequence length="134" mass="14772">MLPTPQPTRPTVNHTLPSPKEGNLTLPQLQQPQRRNPLFQQQTRNLQTSPAAGPPPRNQIEAMPPNRTHEMPHPPLQQQALPLYNPAVIHPVFFSDSWHKPPFPLPFNTAWNPVTAGYAFSNAAGAGAGRGTKL</sequence>
<comment type="caution">
    <text evidence="2">The sequence shown here is derived from an EMBL/GenBank/DDBJ whole genome shotgun (WGS) entry which is preliminary data.</text>
</comment>
<accession>A0A4U0UET7</accession>
<reference evidence="2 3" key="1">
    <citation type="submission" date="2017-03" db="EMBL/GenBank/DDBJ databases">
        <title>Genomes of endolithic fungi from Antarctica.</title>
        <authorList>
            <person name="Coleine C."/>
            <person name="Masonjones S."/>
            <person name="Stajich J.E."/>
        </authorList>
    </citation>
    <scope>NUCLEOTIDE SEQUENCE [LARGE SCALE GENOMIC DNA]</scope>
    <source>
        <strain evidence="2 3">CCFEE 6315</strain>
    </source>
</reference>
<dbReference type="EMBL" id="NAJL01000002">
    <property type="protein sequence ID" value="TKA33797.1"/>
    <property type="molecule type" value="Genomic_DNA"/>
</dbReference>
<feature type="compositionally biased region" description="Low complexity" evidence="1">
    <location>
        <begin position="26"/>
        <end position="42"/>
    </location>
</feature>
<dbReference type="OrthoDB" id="3535086at2759"/>